<dbReference type="UniPathway" id="UPA00378"/>
<comment type="similarity">
    <text evidence="2 7">Belongs to the DPM2 family.</text>
</comment>
<proteinExistence type="inferred from homology"/>
<dbReference type="AlphaFoldDB" id="B6JZW7"/>
<comment type="function">
    <text evidence="7">Regulatory subunit of the dolichol-phosphate mannose (DPM) synthase complex; essential for the ER localization.</text>
</comment>
<dbReference type="InterPro" id="IPR009914">
    <property type="entry name" value="DPM2"/>
</dbReference>
<dbReference type="HOGENOM" id="CLU_150144_2_1_1"/>
<evidence type="ECO:0000256" key="3">
    <source>
        <dbReference type="ARBA" id="ARBA00022692"/>
    </source>
</evidence>
<keyword evidence="8" id="KW-0808">Transferase</keyword>
<keyword evidence="3 7" id="KW-0812">Transmembrane</keyword>
<dbReference type="Proteomes" id="UP000001744">
    <property type="component" value="Unassembled WGS sequence"/>
</dbReference>
<evidence type="ECO:0000313" key="10">
    <source>
        <dbReference type="Proteomes" id="UP000001744"/>
    </source>
</evidence>
<dbReference type="GO" id="GO:0016757">
    <property type="term" value="F:glycosyltransferase activity"/>
    <property type="evidence" value="ECO:0007669"/>
    <property type="project" value="UniProtKB-KW"/>
</dbReference>
<feature type="transmembrane region" description="Helical" evidence="7">
    <location>
        <begin position="38"/>
        <end position="63"/>
    </location>
</feature>
<dbReference type="RefSeq" id="XP_002172410.1">
    <property type="nucleotide sequence ID" value="XM_002172374.1"/>
</dbReference>
<dbReference type="GO" id="GO:0030234">
    <property type="term" value="F:enzyme regulator activity"/>
    <property type="evidence" value="ECO:0007669"/>
    <property type="project" value="UniProtKB-UniRule"/>
</dbReference>
<keyword evidence="8" id="KW-0328">Glycosyltransferase</keyword>
<keyword evidence="6 7" id="KW-0472">Membrane</keyword>
<dbReference type="Pfam" id="PF07297">
    <property type="entry name" value="DPM2"/>
    <property type="match status" value="1"/>
</dbReference>
<evidence type="ECO:0000256" key="6">
    <source>
        <dbReference type="ARBA" id="ARBA00023136"/>
    </source>
</evidence>
<dbReference type="STRING" id="402676.B6JZW7"/>
<dbReference type="OrthoDB" id="311279at2759"/>
<evidence type="ECO:0000256" key="2">
    <source>
        <dbReference type="ARBA" id="ARBA00005478"/>
    </source>
</evidence>
<evidence type="ECO:0000256" key="7">
    <source>
        <dbReference type="RuleBase" id="RU365084"/>
    </source>
</evidence>
<dbReference type="GeneID" id="7047414"/>
<keyword evidence="4 7" id="KW-0256">Endoplasmic reticulum</keyword>
<dbReference type="OMA" id="YTLWIIV"/>
<protein>
    <recommendedName>
        <fullName evidence="7">Dolichol phosphate-mannose biosynthesis regulatory protein</fullName>
    </recommendedName>
</protein>
<comment type="subcellular location">
    <subcellularLocation>
        <location evidence="1 7">Endoplasmic reticulum membrane</location>
        <topology evidence="1 7">Multi-pass membrane protein</topology>
    </subcellularLocation>
</comment>
<reference evidence="8 10" key="1">
    <citation type="journal article" date="2011" name="Science">
        <title>Comparative functional genomics of the fission yeasts.</title>
        <authorList>
            <person name="Rhind N."/>
            <person name="Chen Z."/>
            <person name="Yassour M."/>
            <person name="Thompson D.A."/>
            <person name="Haas B.J."/>
            <person name="Habib N."/>
            <person name="Wapinski I."/>
            <person name="Roy S."/>
            <person name="Lin M.F."/>
            <person name="Heiman D.I."/>
            <person name="Young S.K."/>
            <person name="Furuya K."/>
            <person name="Guo Y."/>
            <person name="Pidoux A."/>
            <person name="Chen H.M."/>
            <person name="Robbertse B."/>
            <person name="Goldberg J.M."/>
            <person name="Aoki K."/>
            <person name="Bayne E.H."/>
            <person name="Berlin A.M."/>
            <person name="Desjardins C.A."/>
            <person name="Dobbs E."/>
            <person name="Dukaj L."/>
            <person name="Fan L."/>
            <person name="FitzGerald M.G."/>
            <person name="French C."/>
            <person name="Gujja S."/>
            <person name="Hansen K."/>
            <person name="Keifenheim D."/>
            <person name="Levin J.Z."/>
            <person name="Mosher R.A."/>
            <person name="Mueller C.A."/>
            <person name="Pfiffner J."/>
            <person name="Priest M."/>
            <person name="Russ C."/>
            <person name="Smialowska A."/>
            <person name="Swoboda P."/>
            <person name="Sykes S.M."/>
            <person name="Vaughn M."/>
            <person name="Vengrova S."/>
            <person name="Yoder R."/>
            <person name="Zeng Q."/>
            <person name="Allshire R."/>
            <person name="Baulcombe D."/>
            <person name="Birren B.W."/>
            <person name="Brown W."/>
            <person name="Ekwall K."/>
            <person name="Kellis M."/>
            <person name="Leatherwood J."/>
            <person name="Levin H."/>
            <person name="Margalit H."/>
            <person name="Martienssen R."/>
            <person name="Nieduszynski C.A."/>
            <person name="Spatafora J.W."/>
            <person name="Friedman N."/>
            <person name="Dalgaard J.Z."/>
            <person name="Baumann P."/>
            <person name="Niki H."/>
            <person name="Regev A."/>
            <person name="Nusbaum C."/>
        </authorList>
    </citation>
    <scope>NUCLEOTIDE SEQUENCE [LARGE SCALE GENOMIC DNA]</scope>
    <source>
        <strain evidence="10">yFS275 / FY16936</strain>
    </source>
</reference>
<comment type="subunit">
    <text evidence="7">Component of the dolichol-phosphate mannose (DPM) synthase complex.</text>
</comment>
<dbReference type="eggNOG" id="KOG3488">
    <property type="taxonomic scope" value="Eukaryota"/>
</dbReference>
<keyword evidence="10" id="KW-1185">Reference proteome</keyword>
<name>B6JZW7_SCHJY</name>
<evidence type="ECO:0000256" key="5">
    <source>
        <dbReference type="ARBA" id="ARBA00022989"/>
    </source>
</evidence>
<comment type="pathway">
    <text evidence="7">Protein modification; protein glycosylation.</text>
</comment>
<dbReference type="PANTHER" id="PTHR15039">
    <property type="entry name" value="DOLICHOL PHOSPHATE-MANNOSE BIOSYNTHESIS REGULATORY PROTEIN"/>
    <property type="match status" value="1"/>
</dbReference>
<organism evidence="8 10">
    <name type="scientific">Schizosaccharomyces japonicus (strain yFS275 / FY16936)</name>
    <name type="common">Fission yeast</name>
    <dbReference type="NCBI Taxonomy" id="402676"/>
    <lineage>
        <taxon>Eukaryota</taxon>
        <taxon>Fungi</taxon>
        <taxon>Dikarya</taxon>
        <taxon>Ascomycota</taxon>
        <taxon>Taphrinomycotina</taxon>
        <taxon>Schizosaccharomycetes</taxon>
        <taxon>Schizosaccharomycetales</taxon>
        <taxon>Schizosaccharomycetaceae</taxon>
        <taxon>Schizosaccharomyces</taxon>
    </lineage>
</organism>
<dbReference type="VEuPathDB" id="FungiDB:SJAG_05219"/>
<sequence>MIRYFATAAFIYYTIWILVMPFVDSSNPTQLLFLDREWAIRIPVILILFVICVVGTFISLVMIKSSRLEKKPNGNDK</sequence>
<dbReference type="JaponicusDB" id="SJAG_05219">
    <property type="gene designation" value="dpm2"/>
</dbReference>
<dbReference type="GO" id="GO:0005789">
    <property type="term" value="C:endoplasmic reticulum membrane"/>
    <property type="evidence" value="ECO:0007669"/>
    <property type="project" value="UniProtKB-SubCell"/>
</dbReference>
<feature type="transmembrane region" description="Helical" evidence="7">
    <location>
        <begin position="5"/>
        <end position="23"/>
    </location>
</feature>
<dbReference type="GO" id="GO:0180047">
    <property type="term" value="P:dolichol phosphate mannose biosynthetic process"/>
    <property type="evidence" value="ECO:0007669"/>
    <property type="project" value="InterPro"/>
</dbReference>
<dbReference type="PANTHER" id="PTHR15039:SF11">
    <property type="entry name" value="DOLICHOL PHOSPHATE-MANNOSE BIOSYNTHESIS REGULATORY PROTEIN"/>
    <property type="match status" value="1"/>
</dbReference>
<evidence type="ECO:0000256" key="1">
    <source>
        <dbReference type="ARBA" id="ARBA00004477"/>
    </source>
</evidence>
<dbReference type="EMBL" id="KE651168">
    <property type="protein sequence ID" value="EEB06117.1"/>
    <property type="molecule type" value="Genomic_DNA"/>
</dbReference>
<evidence type="ECO:0000313" key="9">
    <source>
        <dbReference type="JaponicusDB" id="SJAG_05219"/>
    </source>
</evidence>
<gene>
    <name evidence="9" type="primary">dpm2</name>
    <name evidence="8" type="ORF">SJAG_05219</name>
</gene>
<accession>B6JZW7</accession>
<keyword evidence="5 7" id="KW-1133">Transmembrane helix</keyword>
<evidence type="ECO:0000256" key="4">
    <source>
        <dbReference type="ARBA" id="ARBA00022824"/>
    </source>
</evidence>
<evidence type="ECO:0000313" key="8">
    <source>
        <dbReference type="EMBL" id="EEB06117.1"/>
    </source>
</evidence>